<feature type="domain" description="NAD-dependent epimerase/dehydratase" evidence="1">
    <location>
        <begin position="4"/>
        <end position="212"/>
    </location>
</feature>
<proteinExistence type="predicted"/>
<name>A0A9W7Y341_9FUNG</name>
<dbReference type="Proteomes" id="UP001149813">
    <property type="component" value="Unassembled WGS sequence"/>
</dbReference>
<dbReference type="Pfam" id="PF01370">
    <property type="entry name" value="Epimerase"/>
    <property type="match status" value="1"/>
</dbReference>
<dbReference type="GO" id="GO:0004029">
    <property type="term" value="F:aldehyde dehydrogenase (NAD+) activity"/>
    <property type="evidence" value="ECO:0007669"/>
    <property type="project" value="TreeGrafter"/>
</dbReference>
<dbReference type="PANTHER" id="PTHR48079:SF3">
    <property type="entry name" value="NAD-DEPENDENT EPIMERASE_DEHYDRATASE DOMAIN-CONTAINING PROTEIN"/>
    <property type="match status" value="1"/>
</dbReference>
<dbReference type="OrthoDB" id="10000533at2759"/>
<sequence>MSSALILGANGYIGKETARAFARSGYRVYGLVRSEEKGAGLALDEIVPVVGDVTIPSTYQEYLDKVDVVVDTSFSYTSDPVKHTYTLFDAIKQAASKRAANGGSLTFVYTTGIWLYGDVGYEGISQDSVVSPLPELKWRPQTEQDAINLAPNVRTVVVRPGMVYGRSGGFSGRFFSGIETGSISLPKNLQNALPTIHVDDLAEFYVKAAEKSPQVKDVIFTVINYASEPLPEITRAVRRIAGREVTLDEYEPQNLFDRGLSLTQVIDSRLSRNLVDWQPRKRTLVEGISEYYQAWKAYQ</sequence>
<evidence type="ECO:0000313" key="3">
    <source>
        <dbReference type="Proteomes" id="UP001149813"/>
    </source>
</evidence>
<dbReference type="Gene3D" id="3.40.50.720">
    <property type="entry name" value="NAD(P)-binding Rossmann-like Domain"/>
    <property type="match status" value="1"/>
</dbReference>
<dbReference type="InterPro" id="IPR001509">
    <property type="entry name" value="Epimerase_deHydtase"/>
</dbReference>
<keyword evidence="3" id="KW-1185">Reference proteome</keyword>
<protein>
    <recommendedName>
        <fullName evidence="1">NAD-dependent epimerase/dehydratase domain-containing protein</fullName>
    </recommendedName>
</protein>
<evidence type="ECO:0000259" key="1">
    <source>
        <dbReference type="Pfam" id="PF01370"/>
    </source>
</evidence>
<dbReference type="GO" id="GO:0005737">
    <property type="term" value="C:cytoplasm"/>
    <property type="evidence" value="ECO:0007669"/>
    <property type="project" value="TreeGrafter"/>
</dbReference>
<dbReference type="SUPFAM" id="SSF51735">
    <property type="entry name" value="NAD(P)-binding Rossmann-fold domains"/>
    <property type="match status" value="1"/>
</dbReference>
<dbReference type="PANTHER" id="PTHR48079">
    <property type="entry name" value="PROTEIN YEEZ"/>
    <property type="match status" value="1"/>
</dbReference>
<accession>A0A9W7Y341</accession>
<evidence type="ECO:0000313" key="2">
    <source>
        <dbReference type="EMBL" id="KAJ1723348.1"/>
    </source>
</evidence>
<gene>
    <name evidence="2" type="ORF">LPJ53_002296</name>
</gene>
<dbReference type="EMBL" id="JANBOJ010000070">
    <property type="protein sequence ID" value="KAJ1723348.1"/>
    <property type="molecule type" value="Genomic_DNA"/>
</dbReference>
<dbReference type="InterPro" id="IPR051783">
    <property type="entry name" value="NAD(P)-dependent_oxidoreduct"/>
</dbReference>
<reference evidence="2" key="1">
    <citation type="submission" date="2022-07" db="EMBL/GenBank/DDBJ databases">
        <title>Phylogenomic reconstructions and comparative analyses of Kickxellomycotina fungi.</title>
        <authorList>
            <person name="Reynolds N.K."/>
            <person name="Stajich J.E."/>
            <person name="Barry K."/>
            <person name="Grigoriev I.V."/>
            <person name="Crous P."/>
            <person name="Smith M.E."/>
        </authorList>
    </citation>
    <scope>NUCLEOTIDE SEQUENCE</scope>
    <source>
        <strain evidence="2">NBRC 32514</strain>
    </source>
</reference>
<dbReference type="AlphaFoldDB" id="A0A9W7Y341"/>
<organism evidence="2 3">
    <name type="scientific">Coemansia erecta</name>
    <dbReference type="NCBI Taxonomy" id="147472"/>
    <lineage>
        <taxon>Eukaryota</taxon>
        <taxon>Fungi</taxon>
        <taxon>Fungi incertae sedis</taxon>
        <taxon>Zoopagomycota</taxon>
        <taxon>Kickxellomycotina</taxon>
        <taxon>Kickxellomycetes</taxon>
        <taxon>Kickxellales</taxon>
        <taxon>Kickxellaceae</taxon>
        <taxon>Coemansia</taxon>
    </lineage>
</organism>
<dbReference type="InterPro" id="IPR036291">
    <property type="entry name" value="NAD(P)-bd_dom_sf"/>
</dbReference>
<comment type="caution">
    <text evidence="2">The sequence shown here is derived from an EMBL/GenBank/DDBJ whole genome shotgun (WGS) entry which is preliminary data.</text>
</comment>